<comment type="caution">
    <text evidence="2">The sequence shown here is derived from an EMBL/GenBank/DDBJ whole genome shotgun (WGS) entry which is preliminary data.</text>
</comment>
<feature type="compositionally biased region" description="Low complexity" evidence="1">
    <location>
        <begin position="100"/>
        <end position="116"/>
    </location>
</feature>
<dbReference type="AlphaFoldDB" id="A0ABD2BFC5"/>
<feature type="compositionally biased region" description="Basic and acidic residues" evidence="1">
    <location>
        <begin position="41"/>
        <end position="56"/>
    </location>
</feature>
<name>A0ABD2BFC5_VESSQ</name>
<sequence length="142" mass="14648">METTYPYNYFRVLVTESFILFPSKSKLLSLPSTRSNSIGIRESEDHASRLKRDEGKVNVPRRDTYLECKAQPRCTALGSTLDGDDDGGGGDGGGGGGGDVDAAAAAAAAAADADGAGSEGDSDGRKDGGERYATDSASCLCE</sequence>
<protein>
    <submittedName>
        <fullName evidence="2">Uncharacterized protein</fullName>
    </submittedName>
</protein>
<evidence type="ECO:0000256" key="1">
    <source>
        <dbReference type="SAM" id="MobiDB-lite"/>
    </source>
</evidence>
<evidence type="ECO:0000313" key="2">
    <source>
        <dbReference type="EMBL" id="KAL2731461.1"/>
    </source>
</evidence>
<organism evidence="2 3">
    <name type="scientific">Vespula squamosa</name>
    <name type="common">Southern yellow jacket</name>
    <name type="synonym">Wasp</name>
    <dbReference type="NCBI Taxonomy" id="30214"/>
    <lineage>
        <taxon>Eukaryota</taxon>
        <taxon>Metazoa</taxon>
        <taxon>Ecdysozoa</taxon>
        <taxon>Arthropoda</taxon>
        <taxon>Hexapoda</taxon>
        <taxon>Insecta</taxon>
        <taxon>Pterygota</taxon>
        <taxon>Neoptera</taxon>
        <taxon>Endopterygota</taxon>
        <taxon>Hymenoptera</taxon>
        <taxon>Apocrita</taxon>
        <taxon>Aculeata</taxon>
        <taxon>Vespoidea</taxon>
        <taxon>Vespidae</taxon>
        <taxon>Vespinae</taxon>
        <taxon>Vespula</taxon>
    </lineage>
</organism>
<evidence type="ECO:0000313" key="3">
    <source>
        <dbReference type="Proteomes" id="UP001607302"/>
    </source>
</evidence>
<gene>
    <name evidence="2" type="ORF">V1478_005006</name>
</gene>
<feature type="compositionally biased region" description="Gly residues" evidence="1">
    <location>
        <begin position="89"/>
        <end position="99"/>
    </location>
</feature>
<feature type="region of interest" description="Disordered" evidence="1">
    <location>
        <begin position="32"/>
        <end position="56"/>
    </location>
</feature>
<feature type="compositionally biased region" description="Basic and acidic residues" evidence="1">
    <location>
        <begin position="122"/>
        <end position="133"/>
    </location>
</feature>
<keyword evidence="3" id="KW-1185">Reference proteome</keyword>
<feature type="region of interest" description="Disordered" evidence="1">
    <location>
        <begin position="77"/>
        <end position="142"/>
    </location>
</feature>
<dbReference type="Proteomes" id="UP001607302">
    <property type="component" value="Unassembled WGS sequence"/>
</dbReference>
<proteinExistence type="predicted"/>
<accession>A0ABD2BFC5</accession>
<dbReference type="EMBL" id="JAUDFV010000105">
    <property type="protein sequence ID" value="KAL2731461.1"/>
    <property type="molecule type" value="Genomic_DNA"/>
</dbReference>
<reference evidence="2 3" key="1">
    <citation type="journal article" date="2024" name="Ann. Entomol. Soc. Am.">
        <title>Genomic analyses of the southern and eastern yellowjacket wasps (Hymenoptera: Vespidae) reveal evolutionary signatures of social life.</title>
        <authorList>
            <person name="Catto M.A."/>
            <person name="Caine P.B."/>
            <person name="Orr S.E."/>
            <person name="Hunt B.G."/>
            <person name="Goodisman M.A.D."/>
        </authorList>
    </citation>
    <scope>NUCLEOTIDE SEQUENCE [LARGE SCALE GENOMIC DNA]</scope>
    <source>
        <strain evidence="2">233</strain>
        <tissue evidence="2">Head and thorax</tissue>
    </source>
</reference>